<feature type="domain" description="RNA polymerase sigma-70 region 2" evidence="7">
    <location>
        <begin position="47"/>
        <end position="109"/>
    </location>
</feature>
<organism evidence="9 10">
    <name type="scientific">Pseudonocardia acidicola</name>
    <dbReference type="NCBI Taxonomy" id="2724939"/>
    <lineage>
        <taxon>Bacteria</taxon>
        <taxon>Bacillati</taxon>
        <taxon>Actinomycetota</taxon>
        <taxon>Actinomycetes</taxon>
        <taxon>Pseudonocardiales</taxon>
        <taxon>Pseudonocardiaceae</taxon>
        <taxon>Pseudonocardia</taxon>
    </lineage>
</organism>
<keyword evidence="4" id="KW-0238">DNA-binding</keyword>
<dbReference type="Gene3D" id="1.10.10.10">
    <property type="entry name" value="Winged helix-like DNA-binding domain superfamily/Winged helix DNA-binding domain"/>
    <property type="match status" value="1"/>
</dbReference>
<dbReference type="InterPro" id="IPR013325">
    <property type="entry name" value="RNA_pol_sigma_r2"/>
</dbReference>
<keyword evidence="5" id="KW-0804">Transcription</keyword>
<evidence type="ECO:0000259" key="7">
    <source>
        <dbReference type="Pfam" id="PF04542"/>
    </source>
</evidence>
<dbReference type="PANTHER" id="PTHR43133:SF8">
    <property type="entry name" value="RNA POLYMERASE SIGMA FACTOR HI_1459-RELATED"/>
    <property type="match status" value="1"/>
</dbReference>
<keyword evidence="2" id="KW-0805">Transcription regulation</keyword>
<evidence type="ECO:0000256" key="6">
    <source>
        <dbReference type="SAM" id="MobiDB-lite"/>
    </source>
</evidence>
<dbReference type="EMBL" id="JAAXLA010000035">
    <property type="protein sequence ID" value="NMH99370.1"/>
    <property type="molecule type" value="Genomic_DNA"/>
</dbReference>
<dbReference type="Proteomes" id="UP000820669">
    <property type="component" value="Unassembled WGS sequence"/>
</dbReference>
<dbReference type="InterPro" id="IPR007627">
    <property type="entry name" value="RNA_pol_sigma70_r2"/>
</dbReference>
<dbReference type="SUPFAM" id="SSF88659">
    <property type="entry name" value="Sigma3 and sigma4 domains of RNA polymerase sigma factors"/>
    <property type="match status" value="1"/>
</dbReference>
<dbReference type="CDD" id="cd06171">
    <property type="entry name" value="Sigma70_r4"/>
    <property type="match status" value="1"/>
</dbReference>
<dbReference type="PANTHER" id="PTHR43133">
    <property type="entry name" value="RNA POLYMERASE ECF-TYPE SIGMA FACTO"/>
    <property type="match status" value="1"/>
</dbReference>
<evidence type="ECO:0000259" key="8">
    <source>
        <dbReference type="Pfam" id="PF08281"/>
    </source>
</evidence>
<reference evidence="9 10" key="1">
    <citation type="submission" date="2020-04" db="EMBL/GenBank/DDBJ databases">
        <authorList>
            <person name="Klaysubun C."/>
            <person name="Duangmal K."/>
            <person name="Lipun K."/>
        </authorList>
    </citation>
    <scope>NUCLEOTIDE SEQUENCE [LARGE SCALE GENOMIC DNA]</scope>
    <source>
        <strain evidence="9 10">K10HN5</strain>
    </source>
</reference>
<evidence type="ECO:0000313" key="10">
    <source>
        <dbReference type="Proteomes" id="UP000820669"/>
    </source>
</evidence>
<evidence type="ECO:0000256" key="3">
    <source>
        <dbReference type="ARBA" id="ARBA00023082"/>
    </source>
</evidence>
<name>A0ABX1SCS4_9PSEU</name>
<comment type="similarity">
    <text evidence="1">Belongs to the sigma-70 factor family. ECF subfamily.</text>
</comment>
<dbReference type="Pfam" id="PF08281">
    <property type="entry name" value="Sigma70_r4_2"/>
    <property type="match status" value="1"/>
</dbReference>
<protein>
    <submittedName>
        <fullName evidence="9">RNA polymerase sigma factor</fullName>
    </submittedName>
</protein>
<evidence type="ECO:0000256" key="1">
    <source>
        <dbReference type="ARBA" id="ARBA00010641"/>
    </source>
</evidence>
<dbReference type="InterPro" id="IPR013249">
    <property type="entry name" value="RNA_pol_sigma70_r4_t2"/>
</dbReference>
<dbReference type="Pfam" id="PF04542">
    <property type="entry name" value="Sigma70_r2"/>
    <property type="match status" value="1"/>
</dbReference>
<accession>A0ABX1SCS4</accession>
<dbReference type="InterPro" id="IPR036388">
    <property type="entry name" value="WH-like_DNA-bd_sf"/>
</dbReference>
<dbReference type="InterPro" id="IPR039425">
    <property type="entry name" value="RNA_pol_sigma-70-like"/>
</dbReference>
<evidence type="ECO:0000256" key="4">
    <source>
        <dbReference type="ARBA" id="ARBA00023125"/>
    </source>
</evidence>
<feature type="domain" description="RNA polymerase sigma factor 70 region 4 type 2" evidence="8">
    <location>
        <begin position="145"/>
        <end position="191"/>
    </location>
</feature>
<sequence length="200" mass="22053">MGRTGRDRAAAVQARLGGHRGDGERAADAPQLRVVGHESYPDWEAVYRDNVDRVYRLMFCKVGNRPDAEDLTAEVFLAALRPLRVSASAPEVRAYLLATARTVLAGYWRNTLGREITTLAENDEPVPTETEASAPSGAPGQAALILAELPERYRRILQLRFLESCSIREAAAALGVTVTYAKVLQHRALRRAAQLMEVDR</sequence>
<dbReference type="NCBIfam" id="TIGR02937">
    <property type="entry name" value="sigma70-ECF"/>
    <property type="match status" value="1"/>
</dbReference>
<comment type="caution">
    <text evidence="9">The sequence shown here is derived from an EMBL/GenBank/DDBJ whole genome shotgun (WGS) entry which is preliminary data.</text>
</comment>
<evidence type="ECO:0000313" key="9">
    <source>
        <dbReference type="EMBL" id="NMH99370.1"/>
    </source>
</evidence>
<dbReference type="SUPFAM" id="SSF88946">
    <property type="entry name" value="Sigma2 domain of RNA polymerase sigma factors"/>
    <property type="match status" value="1"/>
</dbReference>
<evidence type="ECO:0000256" key="5">
    <source>
        <dbReference type="ARBA" id="ARBA00023163"/>
    </source>
</evidence>
<dbReference type="InterPro" id="IPR014284">
    <property type="entry name" value="RNA_pol_sigma-70_dom"/>
</dbReference>
<dbReference type="Gene3D" id="1.10.1740.10">
    <property type="match status" value="1"/>
</dbReference>
<keyword evidence="10" id="KW-1185">Reference proteome</keyword>
<gene>
    <name evidence="9" type="ORF">HF526_18930</name>
</gene>
<evidence type="ECO:0000256" key="2">
    <source>
        <dbReference type="ARBA" id="ARBA00023015"/>
    </source>
</evidence>
<dbReference type="InterPro" id="IPR013324">
    <property type="entry name" value="RNA_pol_sigma_r3/r4-like"/>
</dbReference>
<feature type="region of interest" description="Disordered" evidence="6">
    <location>
        <begin position="1"/>
        <end position="28"/>
    </location>
</feature>
<proteinExistence type="inferred from homology"/>
<keyword evidence="3" id="KW-0731">Sigma factor</keyword>